<evidence type="ECO:0008006" key="3">
    <source>
        <dbReference type="Google" id="ProtNLM"/>
    </source>
</evidence>
<dbReference type="NCBIfam" id="TIGR03757">
    <property type="entry name" value="conj_TIGR03757"/>
    <property type="match status" value="1"/>
</dbReference>
<reference evidence="1 2" key="1">
    <citation type="submission" date="2014-09" db="EMBL/GenBank/DDBJ databases">
        <title>A draft genome sequence for Xanthomonas axonopodis pv. vasculorum NCPPB 900.</title>
        <authorList>
            <person name="Harrison J."/>
            <person name="Studholme D.J."/>
        </authorList>
    </citation>
    <scope>NUCLEOTIDE SEQUENCE [LARGE SCALE GENOMIC DNA]</scope>
    <source>
        <strain evidence="1 2">NCPPB 900</strain>
    </source>
</reference>
<name>A0A098Q2V2_9XANT</name>
<dbReference type="EMBL" id="JPHD02000069">
    <property type="protein sequence ID" value="KGE52282.1"/>
    <property type="molecule type" value="Genomic_DNA"/>
</dbReference>
<sequence length="124" mass="13143">MLALLFLTSTAGAEVRVFTDSAHPVSAPADVVVTEMDAPARLTAVLGKDLPSDPIQAEGIMRRRLANDAEQARIAQAYQGVADAYSAGIAKLPAVLVDGRYVVYGESQVSNALTRIATYRKAQP</sequence>
<dbReference type="AlphaFoldDB" id="A0A098Q2V2"/>
<dbReference type="Proteomes" id="UP000028012">
    <property type="component" value="Unassembled WGS sequence"/>
</dbReference>
<protein>
    <recommendedName>
        <fullName evidence="3">TIGR03757 family integrating conjugative element protein</fullName>
    </recommendedName>
</protein>
<dbReference type="Pfam" id="PF07511">
    <property type="entry name" value="DUF1525"/>
    <property type="match status" value="1"/>
</dbReference>
<dbReference type="eggNOG" id="ENOG502ZC0F">
    <property type="taxonomic scope" value="Bacteria"/>
</dbReference>
<dbReference type="HOGENOM" id="CLU_126563_0_0_6"/>
<organism evidence="1 2">
    <name type="scientific">Xanthomonas axonopodis pv. vasculorum</name>
    <dbReference type="NCBI Taxonomy" id="325777"/>
    <lineage>
        <taxon>Bacteria</taxon>
        <taxon>Pseudomonadati</taxon>
        <taxon>Pseudomonadota</taxon>
        <taxon>Gammaproteobacteria</taxon>
        <taxon>Lysobacterales</taxon>
        <taxon>Lysobacteraceae</taxon>
        <taxon>Xanthomonas</taxon>
    </lineage>
</organism>
<gene>
    <name evidence="1" type="ORF">GW15_0210125</name>
</gene>
<comment type="caution">
    <text evidence="1">The sequence shown here is derived from an EMBL/GenBank/DDBJ whole genome shotgun (WGS) entry which is preliminary data.</text>
</comment>
<accession>A0A098Q2V2</accession>
<dbReference type="STRING" id="325777.GW15_0210125"/>
<dbReference type="InterPro" id="IPR011090">
    <property type="entry name" value="Integr_conj_element_PFL4709"/>
</dbReference>
<evidence type="ECO:0000313" key="2">
    <source>
        <dbReference type="Proteomes" id="UP000028012"/>
    </source>
</evidence>
<proteinExistence type="predicted"/>
<evidence type="ECO:0000313" key="1">
    <source>
        <dbReference type="EMBL" id="KGE52282.1"/>
    </source>
</evidence>